<feature type="compositionally biased region" description="Polar residues" evidence="1">
    <location>
        <begin position="86"/>
        <end position="95"/>
    </location>
</feature>
<protein>
    <submittedName>
        <fullName evidence="3">31 kDa salivary protein</fullName>
    </submittedName>
</protein>
<reference evidence="3" key="1">
    <citation type="journal article" date="2006" name="BMC Genomics">
        <title>High degree of conservancy among secreted salivary gland proteins from two geographically distant Phlebotomus duboscqi sandflies populations (Mali and Kenya).</title>
        <authorList>
            <person name="Kato H."/>
            <person name="Anderson J.M."/>
            <person name="Kamhawi S."/>
            <person name="Oliveira F."/>
            <person name="Lawyer P.G."/>
            <person name="Pham V.M."/>
            <person name="Sangare C.S."/>
            <person name="Samake S."/>
            <person name="Sissoko I."/>
            <person name="Garfield M."/>
            <person name="Sigutova L."/>
            <person name="Volf P."/>
            <person name="Doumbia S."/>
            <person name="Valenzuela J.G."/>
        </authorList>
    </citation>
    <scope>NUCLEOTIDE SEQUENCE</scope>
</reference>
<feature type="compositionally biased region" description="Polar residues" evidence="1">
    <location>
        <begin position="127"/>
        <end position="164"/>
    </location>
</feature>
<accession>Q06K62</accession>
<name>Q06K62_PHLDU</name>
<keyword evidence="2" id="KW-0732">Signal</keyword>
<evidence type="ECO:0000256" key="1">
    <source>
        <dbReference type="SAM" id="MobiDB-lite"/>
    </source>
</evidence>
<feature type="chain" id="PRO_5004165326" evidence="2">
    <location>
        <begin position="27"/>
        <end position="320"/>
    </location>
</feature>
<feature type="signal peptide" evidence="2">
    <location>
        <begin position="1"/>
        <end position="26"/>
    </location>
</feature>
<sequence length="320" mass="35308">MLRHIFSVGLFVVVAHCAQLPGSANSIPIKKQGKDFPVPFVSEQTDDFYDDKFYPDIDDENINEVIRDNKGNRGAQSNVPAGGSRPSVTPTSGGRPSQPPSRGETRPSGTPTRDRRPSQSSRREPCSSGSPTRDRSPSQSPEGASRPSATFPSSSDRGSLTYPQGQFPISEKFPTKGVESLPNSGGESRPSGTFPGSDRTEGRFATPHRQNSRQQGRRQNRNQPDLSNYKNSPAKYIFTTGNIDSGKEPDEIRMFRTNRAEYEIATGDPYKNNYLVEIIEGPYPNEINLKQITVMGGDSKIILENPTRRTIVGRIKTYRA</sequence>
<dbReference type="EMBL" id="DQ835356">
    <property type="protein sequence ID" value="ABI20161.1"/>
    <property type="molecule type" value="mRNA"/>
</dbReference>
<feature type="region of interest" description="Disordered" evidence="1">
    <location>
        <begin position="64"/>
        <end position="233"/>
    </location>
</feature>
<proteinExistence type="evidence at transcript level"/>
<feature type="compositionally biased region" description="Basic and acidic residues" evidence="1">
    <location>
        <begin position="112"/>
        <end position="125"/>
    </location>
</feature>
<organism evidence="3">
    <name type="scientific">Phlebotomus duboscqi</name>
    <name type="common">Sandfly</name>
    <dbReference type="NCBI Taxonomy" id="37738"/>
    <lineage>
        <taxon>Eukaryota</taxon>
        <taxon>Metazoa</taxon>
        <taxon>Ecdysozoa</taxon>
        <taxon>Arthropoda</taxon>
        <taxon>Hexapoda</taxon>
        <taxon>Insecta</taxon>
        <taxon>Pterygota</taxon>
        <taxon>Neoptera</taxon>
        <taxon>Endopterygota</taxon>
        <taxon>Diptera</taxon>
        <taxon>Nematocera</taxon>
        <taxon>Psychodoidea</taxon>
        <taxon>Psychodidae</taxon>
        <taxon>Phlebotomus</taxon>
        <taxon>Phlebotomus</taxon>
    </lineage>
</organism>
<dbReference type="AlphaFoldDB" id="Q06K62"/>
<evidence type="ECO:0000313" key="3">
    <source>
        <dbReference type="EMBL" id="ABI20161.1"/>
    </source>
</evidence>
<evidence type="ECO:0000256" key="2">
    <source>
        <dbReference type="SAM" id="SignalP"/>
    </source>
</evidence>
<gene>
    <name evidence="3" type="primary">M72</name>
</gene>